<accession>A0A177C6H4</accession>
<gene>
    <name evidence="2" type="ORF">CC84DRAFT_1179258</name>
</gene>
<evidence type="ECO:0000313" key="3">
    <source>
        <dbReference type="Proteomes" id="UP000077069"/>
    </source>
</evidence>
<dbReference type="RefSeq" id="XP_018032702.1">
    <property type="nucleotide sequence ID" value="XM_018180402.1"/>
</dbReference>
<dbReference type="GeneID" id="28763888"/>
<dbReference type="Proteomes" id="UP000077069">
    <property type="component" value="Unassembled WGS sequence"/>
</dbReference>
<dbReference type="InterPro" id="IPR036047">
    <property type="entry name" value="F-box-like_dom_sf"/>
</dbReference>
<organism evidence="2 3">
    <name type="scientific">Paraphaeosphaeria sporulosa</name>
    <dbReference type="NCBI Taxonomy" id="1460663"/>
    <lineage>
        <taxon>Eukaryota</taxon>
        <taxon>Fungi</taxon>
        <taxon>Dikarya</taxon>
        <taxon>Ascomycota</taxon>
        <taxon>Pezizomycotina</taxon>
        <taxon>Dothideomycetes</taxon>
        <taxon>Pleosporomycetidae</taxon>
        <taxon>Pleosporales</taxon>
        <taxon>Massarineae</taxon>
        <taxon>Didymosphaeriaceae</taxon>
        <taxon>Paraphaeosphaeria</taxon>
    </lineage>
</organism>
<dbReference type="Pfam" id="PF00646">
    <property type="entry name" value="F-box"/>
    <property type="match status" value="1"/>
</dbReference>
<name>A0A177C6H4_9PLEO</name>
<reference evidence="2 3" key="1">
    <citation type="submission" date="2016-05" db="EMBL/GenBank/DDBJ databases">
        <title>Comparative analysis of secretome profiles of manganese(II)-oxidizing ascomycete fungi.</title>
        <authorList>
            <consortium name="DOE Joint Genome Institute"/>
            <person name="Zeiner C.A."/>
            <person name="Purvine S.O."/>
            <person name="Zink E.M."/>
            <person name="Wu S."/>
            <person name="Pasa-Tolic L."/>
            <person name="Chaput D.L."/>
            <person name="Haridas S."/>
            <person name="Grigoriev I.V."/>
            <person name="Santelli C.M."/>
            <person name="Hansel C.M."/>
        </authorList>
    </citation>
    <scope>NUCLEOTIDE SEQUENCE [LARGE SCALE GENOMIC DNA]</scope>
    <source>
        <strain evidence="2 3">AP3s5-JAC2a</strain>
    </source>
</reference>
<feature type="domain" description="F-box" evidence="1">
    <location>
        <begin position="30"/>
        <end position="78"/>
    </location>
</feature>
<proteinExistence type="predicted"/>
<keyword evidence="3" id="KW-1185">Reference proteome</keyword>
<dbReference type="SUPFAM" id="SSF81383">
    <property type="entry name" value="F-box domain"/>
    <property type="match status" value="1"/>
</dbReference>
<dbReference type="InterPro" id="IPR001810">
    <property type="entry name" value="F-box_dom"/>
</dbReference>
<sequence length="440" mass="50113">MDAEGKRHRFLDNIPGFKRRTGDHTGGSHLLRLNSLPDDVLILILSQCRIDEVFALRGTCATFRNVFSRYSAHIIPSVAQCTFPGSKLLLEPPIAPSGYNLTWLKERIPQQLAAILVDRHRFIFEEQPMGPRIGIAAEDALGTVFRGRVASGWRILGRLSNISSDIYRLDAKDVLSMSDKKATWLTAHTSRYESETVRLREELVLQRRLQLIETISVHEAEDYIMMFMLLSGAWRVGKSSRQQSTVKSVSKKNPTWPFDFGHGIDAPRMIRKGESWVTWFILHQGPRLFWEQWWSLPPEAPETTDHVRDLAIQAFFSLLPSEDQATHNYTDFSDPHEELHIMQRTCAETVQRAIQEKCSVSTRTLHLHYQSIYDRSRLERLARIGARAAAAAQAESDTTMLAVPFFIVFSAHEPAKGAQAQVHTIPSAHSIQSAFFRRRS</sequence>
<protein>
    <recommendedName>
        <fullName evidence="1">F-box domain-containing protein</fullName>
    </recommendedName>
</protein>
<dbReference type="CDD" id="cd09917">
    <property type="entry name" value="F-box_SF"/>
    <property type="match status" value="1"/>
</dbReference>
<dbReference type="OrthoDB" id="5279806at2759"/>
<dbReference type="EMBL" id="KV441556">
    <property type="protein sequence ID" value="OAG02337.1"/>
    <property type="molecule type" value="Genomic_DNA"/>
</dbReference>
<evidence type="ECO:0000313" key="2">
    <source>
        <dbReference type="EMBL" id="OAG02337.1"/>
    </source>
</evidence>
<dbReference type="PROSITE" id="PS50181">
    <property type="entry name" value="FBOX"/>
    <property type="match status" value="1"/>
</dbReference>
<dbReference type="InParanoid" id="A0A177C6H4"/>
<evidence type="ECO:0000259" key="1">
    <source>
        <dbReference type="PROSITE" id="PS50181"/>
    </source>
</evidence>
<dbReference type="AlphaFoldDB" id="A0A177C6H4"/>